<dbReference type="Gene3D" id="1.25.40.10">
    <property type="entry name" value="Tetratricopeptide repeat domain"/>
    <property type="match status" value="1"/>
</dbReference>
<protein>
    <submittedName>
        <fullName evidence="3">Uncharacterized protein</fullName>
    </submittedName>
</protein>
<dbReference type="Proteomes" id="UP001180487">
    <property type="component" value="Unassembled WGS sequence"/>
</dbReference>
<reference evidence="3 4" key="1">
    <citation type="submission" date="2023-07" db="EMBL/GenBank/DDBJ databases">
        <title>Sorghum-associated microbial communities from plants grown in Nebraska, USA.</title>
        <authorList>
            <person name="Schachtman D."/>
        </authorList>
    </citation>
    <scope>NUCLEOTIDE SEQUENCE [LARGE SCALE GENOMIC DNA]</scope>
    <source>
        <strain evidence="3 4">BE313</strain>
    </source>
</reference>
<proteinExistence type="predicted"/>
<evidence type="ECO:0000256" key="1">
    <source>
        <dbReference type="SAM" id="MobiDB-lite"/>
    </source>
</evidence>
<gene>
    <name evidence="3" type="ORF">J2X19_001229</name>
</gene>
<dbReference type="SUPFAM" id="SSF81901">
    <property type="entry name" value="HCP-like"/>
    <property type="match status" value="1"/>
</dbReference>
<comment type="caution">
    <text evidence="3">The sequence shown here is derived from an EMBL/GenBank/DDBJ whole genome shotgun (WGS) entry which is preliminary data.</text>
</comment>
<evidence type="ECO:0000313" key="4">
    <source>
        <dbReference type="Proteomes" id="UP001180487"/>
    </source>
</evidence>
<dbReference type="RefSeq" id="WP_310371597.1">
    <property type="nucleotide sequence ID" value="NZ_JAVDXT010000001.1"/>
</dbReference>
<keyword evidence="4" id="KW-1185">Reference proteome</keyword>
<sequence length="163" mass="16341">MASLTPLSKGLIGLAIVGAMASAVWHLGLKEWLAEKQAPAESPSISTAPAQSQAPNMTEPQVAVPVPAVPTPPPAAPAANNAPISALTPANHAEAGRKLLASGDYAQARTHLEQAVQGGDGSAACLLGEMTIKGQGGITASQDKAAALFQLAQSRGSICFASN</sequence>
<name>A0ABU2C5G8_9BURK</name>
<organism evidence="3 4">
    <name type="scientific">Rhodoferax ferrireducens</name>
    <dbReference type="NCBI Taxonomy" id="192843"/>
    <lineage>
        <taxon>Bacteria</taxon>
        <taxon>Pseudomonadati</taxon>
        <taxon>Pseudomonadota</taxon>
        <taxon>Betaproteobacteria</taxon>
        <taxon>Burkholderiales</taxon>
        <taxon>Comamonadaceae</taxon>
        <taxon>Rhodoferax</taxon>
    </lineage>
</organism>
<evidence type="ECO:0000256" key="2">
    <source>
        <dbReference type="SAM" id="Phobius"/>
    </source>
</evidence>
<evidence type="ECO:0000313" key="3">
    <source>
        <dbReference type="EMBL" id="MDR7376571.1"/>
    </source>
</evidence>
<feature type="transmembrane region" description="Helical" evidence="2">
    <location>
        <begin position="12"/>
        <end position="29"/>
    </location>
</feature>
<keyword evidence="2" id="KW-0812">Transmembrane</keyword>
<accession>A0ABU2C5G8</accession>
<dbReference type="EMBL" id="JAVDXT010000001">
    <property type="protein sequence ID" value="MDR7376571.1"/>
    <property type="molecule type" value="Genomic_DNA"/>
</dbReference>
<dbReference type="InterPro" id="IPR011990">
    <property type="entry name" value="TPR-like_helical_dom_sf"/>
</dbReference>
<feature type="compositionally biased region" description="Polar residues" evidence="1">
    <location>
        <begin position="43"/>
        <end position="59"/>
    </location>
</feature>
<feature type="region of interest" description="Disordered" evidence="1">
    <location>
        <begin position="40"/>
        <end position="82"/>
    </location>
</feature>
<feature type="compositionally biased region" description="Pro residues" evidence="1">
    <location>
        <begin position="67"/>
        <end position="76"/>
    </location>
</feature>
<keyword evidence="2" id="KW-0472">Membrane</keyword>
<keyword evidence="2" id="KW-1133">Transmembrane helix</keyword>